<organism evidence="1 2">
    <name type="scientific">Mucor plumbeus</name>
    <dbReference type="NCBI Taxonomy" id="97098"/>
    <lineage>
        <taxon>Eukaryota</taxon>
        <taxon>Fungi</taxon>
        <taxon>Fungi incertae sedis</taxon>
        <taxon>Mucoromycota</taxon>
        <taxon>Mucoromycotina</taxon>
        <taxon>Mucoromycetes</taxon>
        <taxon>Mucorales</taxon>
        <taxon>Mucorineae</taxon>
        <taxon>Mucoraceae</taxon>
        <taxon>Mucor</taxon>
    </lineage>
</organism>
<protein>
    <recommendedName>
        <fullName evidence="3">CCHC-type domain-containing protein</fullName>
    </recommendedName>
</protein>
<accession>A0A8H7QVK3</accession>
<sequence>MSITSFMTIATTATPTISIPVNSVTRKCCTCGSFSHKTRDCPRLYH</sequence>
<dbReference type="AlphaFoldDB" id="A0A8H7QVK3"/>
<dbReference type="EMBL" id="JAEPRC010000383">
    <property type="protein sequence ID" value="KAG2198585.1"/>
    <property type="molecule type" value="Genomic_DNA"/>
</dbReference>
<name>A0A8H7QVK3_9FUNG</name>
<evidence type="ECO:0000313" key="2">
    <source>
        <dbReference type="Proteomes" id="UP000650833"/>
    </source>
</evidence>
<evidence type="ECO:0000313" key="1">
    <source>
        <dbReference type="EMBL" id="KAG2198585.1"/>
    </source>
</evidence>
<dbReference type="Proteomes" id="UP000650833">
    <property type="component" value="Unassembled WGS sequence"/>
</dbReference>
<comment type="caution">
    <text evidence="1">The sequence shown here is derived from an EMBL/GenBank/DDBJ whole genome shotgun (WGS) entry which is preliminary data.</text>
</comment>
<proteinExistence type="predicted"/>
<evidence type="ECO:0008006" key="3">
    <source>
        <dbReference type="Google" id="ProtNLM"/>
    </source>
</evidence>
<gene>
    <name evidence="1" type="ORF">INT46_000728</name>
</gene>
<reference evidence="1" key="1">
    <citation type="submission" date="2020-12" db="EMBL/GenBank/DDBJ databases">
        <title>Metabolic potential, ecology and presence of endohyphal bacteria is reflected in genomic diversity of Mucoromycotina.</title>
        <authorList>
            <person name="Muszewska A."/>
            <person name="Okrasinska A."/>
            <person name="Steczkiewicz K."/>
            <person name="Drgas O."/>
            <person name="Orlowska M."/>
            <person name="Perlinska-Lenart U."/>
            <person name="Aleksandrzak-Piekarczyk T."/>
            <person name="Szatraj K."/>
            <person name="Zielenkiewicz U."/>
            <person name="Pilsyk S."/>
            <person name="Malc E."/>
            <person name="Mieczkowski P."/>
            <person name="Kruszewska J.S."/>
            <person name="Biernat P."/>
            <person name="Pawlowska J."/>
        </authorList>
    </citation>
    <scope>NUCLEOTIDE SEQUENCE</scope>
    <source>
        <strain evidence="1">CBS 226.32</strain>
    </source>
</reference>
<keyword evidence="2" id="KW-1185">Reference proteome</keyword>